<feature type="region of interest" description="Disordered" evidence="1">
    <location>
        <begin position="1"/>
        <end position="36"/>
    </location>
</feature>
<keyword evidence="3" id="KW-1185">Reference proteome</keyword>
<proteinExistence type="predicted"/>
<dbReference type="EMBL" id="JAWZYT010001005">
    <property type="protein sequence ID" value="KAK4316626.1"/>
    <property type="molecule type" value="Genomic_DNA"/>
</dbReference>
<evidence type="ECO:0000313" key="3">
    <source>
        <dbReference type="Proteomes" id="UP001292094"/>
    </source>
</evidence>
<comment type="caution">
    <text evidence="2">The sequence shown here is derived from an EMBL/GenBank/DDBJ whole genome shotgun (WGS) entry which is preliminary data.</text>
</comment>
<feature type="compositionally biased region" description="Basic and acidic residues" evidence="1">
    <location>
        <begin position="1"/>
        <end position="10"/>
    </location>
</feature>
<feature type="region of interest" description="Disordered" evidence="1">
    <location>
        <begin position="73"/>
        <end position="93"/>
    </location>
</feature>
<organism evidence="2 3">
    <name type="scientific">Petrolisthes manimaculis</name>
    <dbReference type="NCBI Taxonomy" id="1843537"/>
    <lineage>
        <taxon>Eukaryota</taxon>
        <taxon>Metazoa</taxon>
        <taxon>Ecdysozoa</taxon>
        <taxon>Arthropoda</taxon>
        <taxon>Crustacea</taxon>
        <taxon>Multicrustacea</taxon>
        <taxon>Malacostraca</taxon>
        <taxon>Eumalacostraca</taxon>
        <taxon>Eucarida</taxon>
        <taxon>Decapoda</taxon>
        <taxon>Pleocyemata</taxon>
        <taxon>Anomura</taxon>
        <taxon>Galatheoidea</taxon>
        <taxon>Porcellanidae</taxon>
        <taxon>Petrolisthes</taxon>
    </lineage>
</organism>
<feature type="compositionally biased region" description="Basic residues" evidence="1">
    <location>
        <begin position="81"/>
        <end position="93"/>
    </location>
</feature>
<gene>
    <name evidence="2" type="ORF">Pmani_012244</name>
</gene>
<accession>A0AAE1UDF6</accession>
<name>A0AAE1UDF6_9EUCA</name>
<feature type="compositionally biased region" description="Basic and acidic residues" evidence="1">
    <location>
        <begin position="26"/>
        <end position="36"/>
    </location>
</feature>
<dbReference type="AlphaFoldDB" id="A0AAE1UDF6"/>
<evidence type="ECO:0000313" key="2">
    <source>
        <dbReference type="EMBL" id="KAK4316626.1"/>
    </source>
</evidence>
<dbReference type="Proteomes" id="UP001292094">
    <property type="component" value="Unassembled WGS sequence"/>
</dbReference>
<sequence>MVLVETHDGKGTATPPIGPSLSYPTSREKCGGGSSDRRRLFSSVPLILSLDFIRLQCPGTESEILLRSVGMCVGSPNTKQRQTRKRKTDPHSA</sequence>
<evidence type="ECO:0000256" key="1">
    <source>
        <dbReference type="SAM" id="MobiDB-lite"/>
    </source>
</evidence>
<reference evidence="2" key="1">
    <citation type="submission" date="2023-11" db="EMBL/GenBank/DDBJ databases">
        <title>Genome assemblies of two species of porcelain crab, Petrolisthes cinctipes and Petrolisthes manimaculis (Anomura: Porcellanidae).</title>
        <authorList>
            <person name="Angst P."/>
        </authorList>
    </citation>
    <scope>NUCLEOTIDE SEQUENCE</scope>
    <source>
        <strain evidence="2">PB745_02</strain>
        <tissue evidence="2">Gill</tissue>
    </source>
</reference>
<protein>
    <submittedName>
        <fullName evidence="2">Uncharacterized protein</fullName>
    </submittedName>
</protein>